<organism evidence="1 2">
    <name type="scientific">Hygrophoropsis aurantiaca</name>
    <dbReference type="NCBI Taxonomy" id="72124"/>
    <lineage>
        <taxon>Eukaryota</taxon>
        <taxon>Fungi</taxon>
        <taxon>Dikarya</taxon>
        <taxon>Basidiomycota</taxon>
        <taxon>Agaricomycotina</taxon>
        <taxon>Agaricomycetes</taxon>
        <taxon>Agaricomycetidae</taxon>
        <taxon>Boletales</taxon>
        <taxon>Coniophorineae</taxon>
        <taxon>Hygrophoropsidaceae</taxon>
        <taxon>Hygrophoropsis</taxon>
    </lineage>
</organism>
<dbReference type="EMBL" id="MU267931">
    <property type="protein sequence ID" value="KAH7907169.1"/>
    <property type="molecule type" value="Genomic_DNA"/>
</dbReference>
<proteinExistence type="predicted"/>
<dbReference type="Proteomes" id="UP000790377">
    <property type="component" value="Unassembled WGS sequence"/>
</dbReference>
<keyword evidence="2" id="KW-1185">Reference proteome</keyword>
<evidence type="ECO:0000313" key="1">
    <source>
        <dbReference type="EMBL" id="KAH7907169.1"/>
    </source>
</evidence>
<evidence type="ECO:0000313" key="2">
    <source>
        <dbReference type="Proteomes" id="UP000790377"/>
    </source>
</evidence>
<gene>
    <name evidence="1" type="ORF">BJ138DRAFT_531563</name>
</gene>
<name>A0ACB8A1W4_9AGAM</name>
<protein>
    <submittedName>
        <fullName evidence="1">Uncharacterized protein</fullName>
    </submittedName>
</protein>
<reference evidence="1" key="1">
    <citation type="journal article" date="2021" name="New Phytol.">
        <title>Evolutionary innovations through gain and loss of genes in the ectomycorrhizal Boletales.</title>
        <authorList>
            <person name="Wu G."/>
            <person name="Miyauchi S."/>
            <person name="Morin E."/>
            <person name="Kuo A."/>
            <person name="Drula E."/>
            <person name="Varga T."/>
            <person name="Kohler A."/>
            <person name="Feng B."/>
            <person name="Cao Y."/>
            <person name="Lipzen A."/>
            <person name="Daum C."/>
            <person name="Hundley H."/>
            <person name="Pangilinan J."/>
            <person name="Johnson J."/>
            <person name="Barry K."/>
            <person name="LaButti K."/>
            <person name="Ng V."/>
            <person name="Ahrendt S."/>
            <person name="Min B."/>
            <person name="Choi I.G."/>
            <person name="Park H."/>
            <person name="Plett J.M."/>
            <person name="Magnuson J."/>
            <person name="Spatafora J.W."/>
            <person name="Nagy L.G."/>
            <person name="Henrissat B."/>
            <person name="Grigoriev I.V."/>
            <person name="Yang Z.L."/>
            <person name="Xu J."/>
            <person name="Martin F.M."/>
        </authorList>
    </citation>
    <scope>NUCLEOTIDE SEQUENCE</scope>
    <source>
        <strain evidence="1">ATCC 28755</strain>
    </source>
</reference>
<comment type="caution">
    <text evidence="1">The sequence shown here is derived from an EMBL/GenBank/DDBJ whole genome shotgun (WGS) entry which is preliminary data.</text>
</comment>
<sequence length="211" mass="23365">MDRSGVFVDRWRTEVSPGGDLASEPVAPDASVFCYAKSDGGDGFIPTRSPIKTPCRSRSAEPILSQSQFFPDEGEPTESHNVEPVRWAAHDDVSDIGELPPTWVTPPKQLRSLVNVPAIDTWYHWEKSRNTHQKLNNGLNDCQMIFHRQENAFKHSATIDFNAVFHIKLGTGTIGHNYCTTAQVGMTESCDLDGSCGTRATFCFVPPVSRL</sequence>
<accession>A0ACB8A1W4</accession>